<organism evidence="2 3">
    <name type="scientific">Helicobacter fennelliae MRY12-0050</name>
    <dbReference type="NCBI Taxonomy" id="1325130"/>
    <lineage>
        <taxon>Bacteria</taxon>
        <taxon>Pseudomonadati</taxon>
        <taxon>Campylobacterota</taxon>
        <taxon>Epsilonproteobacteria</taxon>
        <taxon>Campylobacterales</taxon>
        <taxon>Helicobacteraceae</taxon>
        <taxon>Helicobacter</taxon>
    </lineage>
</organism>
<keyword evidence="3" id="KW-1185">Reference proteome</keyword>
<evidence type="ECO:0000256" key="1">
    <source>
        <dbReference type="SAM" id="SignalP"/>
    </source>
</evidence>
<dbReference type="EMBL" id="BASD01000033">
    <property type="protein sequence ID" value="GAD20088.1"/>
    <property type="molecule type" value="Genomic_DNA"/>
</dbReference>
<dbReference type="Proteomes" id="UP000018143">
    <property type="component" value="Unassembled WGS sequence"/>
</dbReference>
<reference evidence="2 3" key="1">
    <citation type="journal article" date="2013" name="Genome Announc.">
        <title>Draft Genome Sequence of Helicobacter fennelliae Strain MRY12-0050, Isolated from a Bacteremia Patient.</title>
        <authorList>
            <person name="Rimbara E."/>
            <person name="Matsui M."/>
            <person name="Mori S."/>
            <person name="Suzuki S."/>
            <person name="Suzuki M."/>
            <person name="Kim H."/>
            <person name="Sekizuka T."/>
            <person name="Kuroda M."/>
            <person name="Shibayama K."/>
        </authorList>
    </citation>
    <scope>NUCLEOTIDE SEQUENCE [LARGE SCALE GENOMIC DNA]</scope>
    <source>
        <strain evidence="2 3">MRY12-0050</strain>
    </source>
</reference>
<comment type="caution">
    <text evidence="2">The sequence shown here is derived from an EMBL/GenBank/DDBJ whole genome shotgun (WGS) entry which is preliminary data.</text>
</comment>
<name>T1DX03_9HELI</name>
<protein>
    <submittedName>
        <fullName evidence="2">Uncharacterized protein</fullName>
    </submittedName>
</protein>
<proteinExistence type="predicted"/>
<keyword evidence="1" id="KW-0732">Signal</keyword>
<dbReference type="STRING" id="1325130.HFN_1332"/>
<evidence type="ECO:0000313" key="2">
    <source>
        <dbReference type="EMBL" id="GAD20088.1"/>
    </source>
</evidence>
<feature type="signal peptide" evidence="1">
    <location>
        <begin position="1"/>
        <end position="17"/>
    </location>
</feature>
<evidence type="ECO:0000313" key="3">
    <source>
        <dbReference type="Proteomes" id="UP000018143"/>
    </source>
</evidence>
<sequence>MRLFCVLLFVWVKYAFAETYAELQEQILELEIEILENENNPEKLHSVELMKRKVEALKRKQAMFKPTSTTKDSKLTQTQNLEQKEANNINQKEQFDVKHNPKINKNRDGMLIGLGIGGMQTESRDSLYYLKNSFVPN</sequence>
<accession>T1DX03</accession>
<dbReference type="AlphaFoldDB" id="T1DX03"/>
<dbReference type="RefSeq" id="WP_023949847.1">
    <property type="nucleotide sequence ID" value="NZ_BASD01000033.1"/>
</dbReference>
<feature type="chain" id="PRO_5004575135" evidence="1">
    <location>
        <begin position="18"/>
        <end position="137"/>
    </location>
</feature>
<gene>
    <name evidence="2" type="ORF">HFN_1332</name>
</gene>